<dbReference type="FunFam" id="2.60.120.1440:FF:000001">
    <property type="entry name" value="Putative anti-sigma factor"/>
    <property type="match status" value="1"/>
</dbReference>
<dbReference type="Pfam" id="PF16344">
    <property type="entry name" value="FecR_C"/>
    <property type="match status" value="1"/>
</dbReference>
<feature type="domain" description="Protein FecR C-terminal" evidence="2">
    <location>
        <begin position="384"/>
        <end position="450"/>
    </location>
</feature>
<dbReference type="Gene3D" id="3.55.50.30">
    <property type="match status" value="1"/>
</dbReference>
<dbReference type="EMBL" id="CP119311">
    <property type="protein sequence ID" value="WEK37140.1"/>
    <property type="molecule type" value="Genomic_DNA"/>
</dbReference>
<protein>
    <submittedName>
        <fullName evidence="3">DUF4974 domain-containing protein</fullName>
    </submittedName>
</protein>
<gene>
    <name evidence="3" type="ORF">P0Y53_06475</name>
</gene>
<dbReference type="InterPro" id="IPR006860">
    <property type="entry name" value="FecR"/>
</dbReference>
<dbReference type="GO" id="GO:0016989">
    <property type="term" value="F:sigma factor antagonist activity"/>
    <property type="evidence" value="ECO:0007669"/>
    <property type="project" value="TreeGrafter"/>
</dbReference>
<name>A0AAJ5WZA4_9BACT</name>
<dbReference type="Gene3D" id="2.60.120.1440">
    <property type="match status" value="1"/>
</dbReference>
<dbReference type="PANTHER" id="PTHR30273:SF2">
    <property type="entry name" value="PROTEIN FECR"/>
    <property type="match status" value="1"/>
</dbReference>
<dbReference type="Pfam" id="PF04773">
    <property type="entry name" value="FecR"/>
    <property type="match status" value="1"/>
</dbReference>
<evidence type="ECO:0000259" key="2">
    <source>
        <dbReference type="Pfam" id="PF16344"/>
    </source>
</evidence>
<organism evidence="3 4">
    <name type="scientific">Candidatus Pseudobacter hemicellulosilyticus</name>
    <dbReference type="NCBI Taxonomy" id="3121375"/>
    <lineage>
        <taxon>Bacteria</taxon>
        <taxon>Pseudomonadati</taxon>
        <taxon>Bacteroidota</taxon>
        <taxon>Chitinophagia</taxon>
        <taxon>Chitinophagales</taxon>
        <taxon>Chitinophagaceae</taxon>
        <taxon>Pseudobacter</taxon>
    </lineage>
</organism>
<feature type="domain" description="FecR protein" evidence="1">
    <location>
        <begin position="216"/>
        <end position="310"/>
    </location>
</feature>
<dbReference type="AlphaFoldDB" id="A0AAJ5WZA4"/>
<accession>A0AAJ5WZA4</accession>
<sequence length="455" mass="49825">MQDQHIYTLIARQLSGEASEAERQELNAHLQQHAGDQYLYELLAGYWEQQPGLAAPGQSTEEQRFQHLLKAVENPASAVDLQTTAAGTSNPGQVSFQTNLPVTNDPEIAPAEIRSPLKDLPGTIVAATNAIGSSPIINHGTSASGTDHFQSTIAVASSETAGAAAAIKNLSWLARYKWWAAAAAVLLLASATLYWLNDQPAPEDLVRTKKSTPNEVAASPGSRSRLVLPDGTKVWLNAQSRLTYLPDFNQAHREVQLEGEAFFEVAPDARKPFIVHTSGIDIKVLGTAFNVRAYAADPTIEATLLRGSIEVVRKNDVNAPRVILRPQEKLVFHKEPATERGGLKGRDLLPASATQQPAAGIAVVSLPGNQPDSIRKETSWIYNRLVFDGDSFEELAAKMERWYNVHIQIHSEQLKRQRLKGAFEKENITEALDALQFTAPFDYKINGNEIGIFSR</sequence>
<evidence type="ECO:0000313" key="3">
    <source>
        <dbReference type="EMBL" id="WEK37140.1"/>
    </source>
</evidence>
<dbReference type="Proteomes" id="UP001220610">
    <property type="component" value="Chromosome"/>
</dbReference>
<evidence type="ECO:0000313" key="4">
    <source>
        <dbReference type="Proteomes" id="UP001220610"/>
    </source>
</evidence>
<dbReference type="PANTHER" id="PTHR30273">
    <property type="entry name" value="PERIPLASMIC SIGNAL SENSOR AND SIGMA FACTOR ACTIVATOR FECR-RELATED"/>
    <property type="match status" value="1"/>
</dbReference>
<dbReference type="InterPro" id="IPR012373">
    <property type="entry name" value="Ferrdict_sens_TM"/>
</dbReference>
<dbReference type="InterPro" id="IPR032508">
    <property type="entry name" value="FecR_C"/>
</dbReference>
<evidence type="ECO:0000259" key="1">
    <source>
        <dbReference type="Pfam" id="PF04773"/>
    </source>
</evidence>
<proteinExistence type="predicted"/>
<reference evidence="3" key="1">
    <citation type="submission" date="2023-03" db="EMBL/GenBank/DDBJ databases">
        <title>Andean soil-derived lignocellulolytic bacterial consortium as a source of novel taxa and putative plastic-active enzymes.</title>
        <authorList>
            <person name="Diaz-Garcia L."/>
            <person name="Chuvochina M."/>
            <person name="Feuerriegel G."/>
            <person name="Bunk B."/>
            <person name="Sproer C."/>
            <person name="Streit W.R."/>
            <person name="Rodriguez L.M."/>
            <person name="Overmann J."/>
            <person name="Jimenez D.J."/>
        </authorList>
    </citation>
    <scope>NUCLEOTIDE SEQUENCE</scope>
    <source>
        <strain evidence="3">MAG 7</strain>
    </source>
</reference>